<dbReference type="Proteomes" id="UP000095751">
    <property type="component" value="Unassembled WGS sequence"/>
</dbReference>
<dbReference type="InParanoid" id="A0A1E7EUU4"/>
<dbReference type="KEGG" id="fcy:FRACYDRAFT_195462"/>
<proteinExistence type="predicted"/>
<name>A0A1E7EUU4_9STRA</name>
<accession>A0A1E7EUU4</accession>
<dbReference type="OrthoDB" id="41399at2759"/>
<dbReference type="AlphaFoldDB" id="A0A1E7EUU4"/>
<sequence length="81" mass="8778">MSAASRIINYNKRLFGPGPVARVPAKGINGFYARKAPLEGFTHAAVHGTILGFICGFAYKFGMGDPDGKDIKDYYDANPPR</sequence>
<evidence type="ECO:0000313" key="1">
    <source>
        <dbReference type="EMBL" id="OEU09303.1"/>
    </source>
</evidence>
<dbReference type="EMBL" id="KV784376">
    <property type="protein sequence ID" value="OEU09303.1"/>
    <property type="molecule type" value="Genomic_DNA"/>
</dbReference>
<gene>
    <name evidence="1" type="ORF">FRACYDRAFT_195462</name>
</gene>
<keyword evidence="2" id="KW-1185">Reference proteome</keyword>
<evidence type="ECO:0000313" key="2">
    <source>
        <dbReference type="Proteomes" id="UP000095751"/>
    </source>
</evidence>
<protein>
    <submittedName>
        <fullName evidence="1">Uncharacterized protein</fullName>
    </submittedName>
</protein>
<organism evidence="1 2">
    <name type="scientific">Fragilariopsis cylindrus CCMP1102</name>
    <dbReference type="NCBI Taxonomy" id="635003"/>
    <lineage>
        <taxon>Eukaryota</taxon>
        <taxon>Sar</taxon>
        <taxon>Stramenopiles</taxon>
        <taxon>Ochrophyta</taxon>
        <taxon>Bacillariophyta</taxon>
        <taxon>Bacillariophyceae</taxon>
        <taxon>Bacillariophycidae</taxon>
        <taxon>Bacillariales</taxon>
        <taxon>Bacillariaceae</taxon>
        <taxon>Fragilariopsis</taxon>
    </lineage>
</organism>
<reference evidence="1 2" key="1">
    <citation type="submission" date="2016-09" db="EMBL/GenBank/DDBJ databases">
        <title>Extensive genetic diversity and differential bi-allelic expression allows diatom success in the polar Southern Ocean.</title>
        <authorList>
            <consortium name="DOE Joint Genome Institute"/>
            <person name="Mock T."/>
            <person name="Otillar R.P."/>
            <person name="Strauss J."/>
            <person name="Dupont C."/>
            <person name="Frickenhaus S."/>
            <person name="Maumus F."/>
            <person name="Mcmullan M."/>
            <person name="Sanges R."/>
            <person name="Schmutz J."/>
            <person name="Toseland A."/>
            <person name="Valas R."/>
            <person name="Veluchamy A."/>
            <person name="Ward B.J."/>
            <person name="Allen A."/>
            <person name="Barry K."/>
            <person name="Falciatore A."/>
            <person name="Ferrante M."/>
            <person name="Fortunato A.E."/>
            <person name="Gloeckner G."/>
            <person name="Gruber A."/>
            <person name="Hipkin R."/>
            <person name="Janech M."/>
            <person name="Kroth P."/>
            <person name="Leese F."/>
            <person name="Lindquist E."/>
            <person name="Lyon B.R."/>
            <person name="Martin J."/>
            <person name="Mayer C."/>
            <person name="Parker M."/>
            <person name="Quesneville H."/>
            <person name="Raymond J."/>
            <person name="Uhlig C."/>
            <person name="Valentin K.U."/>
            <person name="Worden A.Z."/>
            <person name="Armbrust E.V."/>
            <person name="Bowler C."/>
            <person name="Green B."/>
            <person name="Moulton V."/>
            <person name="Van Oosterhout C."/>
            <person name="Grigoriev I."/>
        </authorList>
    </citation>
    <scope>NUCLEOTIDE SEQUENCE [LARGE SCALE GENOMIC DNA]</scope>
    <source>
        <strain evidence="1 2">CCMP1102</strain>
    </source>
</reference>